<evidence type="ECO:0000313" key="3">
    <source>
        <dbReference type="EMBL" id="GAB09228.1"/>
    </source>
</evidence>
<gene>
    <name evidence="3" type="ORF">GOARA_034_00030</name>
</gene>
<comment type="caution">
    <text evidence="3">The sequence shown here is derived from an EMBL/GenBank/DDBJ whole genome shotgun (WGS) entry which is preliminary data.</text>
</comment>
<dbReference type="RefSeq" id="WP_007321305.1">
    <property type="nucleotide sequence ID" value="NZ_BAEE01000034.1"/>
</dbReference>
<reference evidence="3 4" key="1">
    <citation type="submission" date="2011-11" db="EMBL/GenBank/DDBJ databases">
        <title>Whole genome shotgun sequence of Gordonia araii NBRC 100433.</title>
        <authorList>
            <person name="Yoshida Y."/>
            <person name="Hosoyama A."/>
            <person name="Tsuchikane K."/>
            <person name="Katsumata H."/>
            <person name="Yamazaki S."/>
            <person name="Fujita N."/>
        </authorList>
    </citation>
    <scope>NUCLEOTIDE SEQUENCE [LARGE SCALE GENOMIC DNA]</scope>
    <source>
        <strain evidence="3 4">NBRC 100433</strain>
    </source>
</reference>
<feature type="transmembrane region" description="Helical" evidence="2">
    <location>
        <begin position="109"/>
        <end position="132"/>
    </location>
</feature>
<keyword evidence="4" id="KW-1185">Reference proteome</keyword>
<feature type="region of interest" description="Disordered" evidence="1">
    <location>
        <begin position="1"/>
        <end position="30"/>
    </location>
</feature>
<evidence type="ECO:0008006" key="5">
    <source>
        <dbReference type="Google" id="ProtNLM"/>
    </source>
</evidence>
<evidence type="ECO:0000313" key="4">
    <source>
        <dbReference type="Proteomes" id="UP000035088"/>
    </source>
</evidence>
<sequence length="174" mass="18316">MIRRKQRPHASSRPGPTAPAPAIPLSDPNAGPSGDPTIGNLVKDATAQASTLFRGEIALAKAELTREAKKAGAGTGLLIAAGVMLLYTSLFFFIFLGALLMIWLPGWAAFGIVFLLLLIITLAAAVIGYLVFRRMRAPSKTIDSVSALRDVIPGQPALDDGGARHPQLPPVRGL</sequence>
<dbReference type="Pfam" id="PF07332">
    <property type="entry name" value="Phage_holin_3_6"/>
    <property type="match status" value="1"/>
</dbReference>
<keyword evidence="2" id="KW-0472">Membrane</keyword>
<evidence type="ECO:0000256" key="1">
    <source>
        <dbReference type="SAM" id="MobiDB-lite"/>
    </source>
</evidence>
<evidence type="ECO:0000256" key="2">
    <source>
        <dbReference type="SAM" id="Phobius"/>
    </source>
</evidence>
<feature type="transmembrane region" description="Helical" evidence="2">
    <location>
        <begin position="76"/>
        <end position="103"/>
    </location>
</feature>
<dbReference type="Proteomes" id="UP000035088">
    <property type="component" value="Unassembled WGS sequence"/>
</dbReference>
<dbReference type="EMBL" id="BAEE01000034">
    <property type="protein sequence ID" value="GAB09228.1"/>
    <property type="molecule type" value="Genomic_DNA"/>
</dbReference>
<dbReference type="InterPro" id="IPR009937">
    <property type="entry name" value="Phage_holin_3_6"/>
</dbReference>
<proteinExistence type="predicted"/>
<dbReference type="AlphaFoldDB" id="G7H053"/>
<dbReference type="STRING" id="1073574.GOARA_034_00030"/>
<name>G7H053_9ACTN</name>
<feature type="compositionally biased region" description="Basic residues" evidence="1">
    <location>
        <begin position="1"/>
        <end position="10"/>
    </location>
</feature>
<protein>
    <recommendedName>
        <fullName evidence="5">Phage holin family protein</fullName>
    </recommendedName>
</protein>
<keyword evidence="2" id="KW-1133">Transmembrane helix</keyword>
<accession>G7H053</accession>
<organism evidence="3 4">
    <name type="scientific">Gordonia araii NBRC 100433</name>
    <dbReference type="NCBI Taxonomy" id="1073574"/>
    <lineage>
        <taxon>Bacteria</taxon>
        <taxon>Bacillati</taxon>
        <taxon>Actinomycetota</taxon>
        <taxon>Actinomycetes</taxon>
        <taxon>Mycobacteriales</taxon>
        <taxon>Gordoniaceae</taxon>
        <taxon>Gordonia</taxon>
    </lineage>
</organism>
<keyword evidence="2" id="KW-0812">Transmembrane</keyword>